<dbReference type="PROSITE" id="PS51318">
    <property type="entry name" value="TAT"/>
    <property type="match status" value="1"/>
</dbReference>
<evidence type="ECO:0000256" key="1">
    <source>
        <dbReference type="SAM" id="SignalP"/>
    </source>
</evidence>
<keyword evidence="3" id="KW-1185">Reference proteome</keyword>
<reference evidence="2 3" key="1">
    <citation type="submission" date="2019-03" db="EMBL/GenBank/DDBJ databases">
        <title>Genomic Encyclopedia of Type Strains, Phase IV (KMG-IV): sequencing the most valuable type-strain genomes for metagenomic binning, comparative biology and taxonomic classification.</title>
        <authorList>
            <person name="Goeker M."/>
        </authorList>
    </citation>
    <scope>NUCLEOTIDE SEQUENCE [LARGE SCALE GENOMIC DNA]</scope>
    <source>
        <strain evidence="2 3">DSM 16998</strain>
    </source>
</reference>
<name>A0A4V3CTQ6_9BURK</name>
<feature type="chain" id="PRO_5020555533" description="Thioredoxin-related protein" evidence="1">
    <location>
        <begin position="27"/>
        <end position="162"/>
    </location>
</feature>
<dbReference type="SUPFAM" id="SSF52833">
    <property type="entry name" value="Thioredoxin-like"/>
    <property type="match status" value="1"/>
</dbReference>
<gene>
    <name evidence="2" type="ORF">DES47_102991</name>
</gene>
<dbReference type="EMBL" id="SNXS01000002">
    <property type="protein sequence ID" value="TDP73244.1"/>
    <property type="molecule type" value="Genomic_DNA"/>
</dbReference>
<dbReference type="InParanoid" id="A0A4V3CTQ6"/>
<dbReference type="Proteomes" id="UP000295361">
    <property type="component" value="Unassembled WGS sequence"/>
</dbReference>
<evidence type="ECO:0000313" key="2">
    <source>
        <dbReference type="EMBL" id="TDP73244.1"/>
    </source>
</evidence>
<accession>A0A4V3CTQ6</accession>
<evidence type="ECO:0008006" key="4">
    <source>
        <dbReference type="Google" id="ProtNLM"/>
    </source>
</evidence>
<keyword evidence="1" id="KW-0732">Signal</keyword>
<proteinExistence type="predicted"/>
<sequence>MSLSRRELLQWLAVPAALAVPNPATAAETRLPTPESLPAAAEQATAQGQPLLLLASLPGCRFCEELRRSHLLPGLRADTAAARLYAVQLDIRNPSMLIDFDGHRRSQDAVLRRLGVRFAPTVLLLGPRGQALAEPLIGALLPDFYASYLDERLNQARQALRP</sequence>
<dbReference type="InterPro" id="IPR006311">
    <property type="entry name" value="TAT_signal"/>
</dbReference>
<dbReference type="RefSeq" id="WP_133700639.1">
    <property type="nucleotide sequence ID" value="NZ_SNXS01000002.1"/>
</dbReference>
<dbReference type="OrthoDB" id="8561208at2"/>
<evidence type="ECO:0000313" key="3">
    <source>
        <dbReference type="Proteomes" id="UP000295361"/>
    </source>
</evidence>
<feature type="signal peptide" evidence="1">
    <location>
        <begin position="1"/>
        <end position="26"/>
    </location>
</feature>
<dbReference type="AlphaFoldDB" id="A0A4V3CTQ6"/>
<organism evidence="2 3">
    <name type="scientific">Roseateles toxinivorans</name>
    <dbReference type="NCBI Taxonomy" id="270368"/>
    <lineage>
        <taxon>Bacteria</taxon>
        <taxon>Pseudomonadati</taxon>
        <taxon>Pseudomonadota</taxon>
        <taxon>Betaproteobacteria</taxon>
        <taxon>Burkholderiales</taxon>
        <taxon>Sphaerotilaceae</taxon>
        <taxon>Roseateles</taxon>
    </lineage>
</organism>
<dbReference type="Gene3D" id="3.40.30.10">
    <property type="entry name" value="Glutaredoxin"/>
    <property type="match status" value="1"/>
</dbReference>
<protein>
    <recommendedName>
        <fullName evidence="4">Thioredoxin-related protein</fullName>
    </recommendedName>
</protein>
<dbReference type="InterPro" id="IPR036249">
    <property type="entry name" value="Thioredoxin-like_sf"/>
</dbReference>
<comment type="caution">
    <text evidence="2">The sequence shown here is derived from an EMBL/GenBank/DDBJ whole genome shotgun (WGS) entry which is preliminary data.</text>
</comment>